<dbReference type="InterPro" id="IPR052056">
    <property type="entry name" value="Mono-ARTD/PARP"/>
</dbReference>
<dbReference type="GO" id="GO:0005634">
    <property type="term" value="C:nucleus"/>
    <property type="evidence" value="ECO:0007669"/>
    <property type="project" value="UniProtKB-SubCell"/>
</dbReference>
<dbReference type="InterPro" id="IPR012317">
    <property type="entry name" value="Poly(ADP-ribose)pol_cat_dom"/>
</dbReference>
<dbReference type="EMBL" id="CAJNOQ010018719">
    <property type="protein sequence ID" value="CAF1434972.1"/>
    <property type="molecule type" value="Genomic_DNA"/>
</dbReference>
<dbReference type="OrthoDB" id="6133115at2759"/>
<evidence type="ECO:0000259" key="6">
    <source>
        <dbReference type="Pfam" id="PF00644"/>
    </source>
</evidence>
<reference evidence="8" key="1">
    <citation type="submission" date="2021-02" db="EMBL/GenBank/DDBJ databases">
        <authorList>
            <person name="Nowell W R."/>
        </authorList>
    </citation>
    <scope>NUCLEOTIDE SEQUENCE</scope>
</reference>
<dbReference type="GO" id="GO:0010629">
    <property type="term" value="P:negative regulation of gene expression"/>
    <property type="evidence" value="ECO:0007669"/>
    <property type="project" value="TreeGrafter"/>
</dbReference>
<organism evidence="8 11">
    <name type="scientific">Didymodactylos carnosus</name>
    <dbReference type="NCBI Taxonomy" id="1234261"/>
    <lineage>
        <taxon>Eukaryota</taxon>
        <taxon>Metazoa</taxon>
        <taxon>Spiralia</taxon>
        <taxon>Gnathifera</taxon>
        <taxon>Rotifera</taxon>
        <taxon>Eurotatoria</taxon>
        <taxon>Bdelloidea</taxon>
        <taxon>Philodinida</taxon>
        <taxon>Philodinidae</taxon>
        <taxon>Didymodactylos</taxon>
    </lineage>
</organism>
<protein>
    <recommendedName>
        <fullName evidence="6">PARP catalytic domain-containing protein</fullName>
    </recommendedName>
</protein>
<dbReference type="SUPFAM" id="SSF56399">
    <property type="entry name" value="ADP-ribosylation"/>
    <property type="match status" value="1"/>
</dbReference>
<evidence type="ECO:0000256" key="3">
    <source>
        <dbReference type="ARBA" id="ARBA00022679"/>
    </source>
</evidence>
<dbReference type="EMBL" id="CAJOBA010047940">
    <property type="protein sequence ID" value="CAF4207094.1"/>
    <property type="molecule type" value="Genomic_DNA"/>
</dbReference>
<dbReference type="Proteomes" id="UP000677228">
    <property type="component" value="Unassembled WGS sequence"/>
</dbReference>
<evidence type="ECO:0000313" key="8">
    <source>
        <dbReference type="EMBL" id="CAF1434972.1"/>
    </source>
</evidence>
<dbReference type="Pfam" id="PF00644">
    <property type="entry name" value="PARP"/>
    <property type="match status" value="1"/>
</dbReference>
<evidence type="ECO:0000313" key="9">
    <source>
        <dbReference type="EMBL" id="CAF4207094.1"/>
    </source>
</evidence>
<dbReference type="AlphaFoldDB" id="A0A815NK96"/>
<evidence type="ECO:0000256" key="4">
    <source>
        <dbReference type="ARBA" id="ARBA00023027"/>
    </source>
</evidence>
<proteinExistence type="predicted"/>
<dbReference type="EMBL" id="CAJOBC010084165">
    <property type="protein sequence ID" value="CAF4312646.1"/>
    <property type="molecule type" value="Genomic_DNA"/>
</dbReference>
<gene>
    <name evidence="8" type="ORF">GPM918_LOCUS34149</name>
    <name evidence="7" type="ORF">OVA965_LOCUS32984</name>
    <name evidence="10" type="ORF">SRO942_LOCUS34849</name>
    <name evidence="9" type="ORF">TMI583_LOCUS33857</name>
</gene>
<accession>A0A815NK96</accession>
<dbReference type="PANTHER" id="PTHR14453">
    <property type="entry name" value="PARP/ZINC FINGER CCCH TYPE DOMAIN CONTAINING PROTEIN"/>
    <property type="match status" value="1"/>
</dbReference>
<evidence type="ECO:0000313" key="7">
    <source>
        <dbReference type="EMBL" id="CAF1399692.1"/>
    </source>
</evidence>
<evidence type="ECO:0000256" key="1">
    <source>
        <dbReference type="ARBA" id="ARBA00004123"/>
    </source>
</evidence>
<evidence type="ECO:0000256" key="2">
    <source>
        <dbReference type="ARBA" id="ARBA00022676"/>
    </source>
</evidence>
<keyword evidence="2" id="KW-0328">Glycosyltransferase</keyword>
<keyword evidence="4" id="KW-0520">NAD</keyword>
<keyword evidence="11" id="KW-1185">Reference proteome</keyword>
<dbReference type="Gene3D" id="3.90.228.10">
    <property type="match status" value="1"/>
</dbReference>
<dbReference type="GO" id="GO:0003950">
    <property type="term" value="F:NAD+ poly-ADP-ribosyltransferase activity"/>
    <property type="evidence" value="ECO:0007669"/>
    <property type="project" value="InterPro"/>
</dbReference>
<dbReference type="GO" id="GO:0005737">
    <property type="term" value="C:cytoplasm"/>
    <property type="evidence" value="ECO:0007669"/>
    <property type="project" value="TreeGrafter"/>
</dbReference>
<dbReference type="GO" id="GO:0003714">
    <property type="term" value="F:transcription corepressor activity"/>
    <property type="evidence" value="ECO:0007669"/>
    <property type="project" value="TreeGrafter"/>
</dbReference>
<evidence type="ECO:0000256" key="5">
    <source>
        <dbReference type="ARBA" id="ARBA00023242"/>
    </source>
</evidence>
<name>A0A815NK96_9BILA</name>
<dbReference type="PANTHER" id="PTHR14453:SF67">
    <property type="entry name" value="POLY [ADP-RIBOSE] POLYMERASE"/>
    <property type="match status" value="1"/>
</dbReference>
<dbReference type="Proteomes" id="UP000663829">
    <property type="component" value="Unassembled WGS sequence"/>
</dbReference>
<evidence type="ECO:0000313" key="10">
    <source>
        <dbReference type="EMBL" id="CAF4312646.1"/>
    </source>
</evidence>
<dbReference type="EMBL" id="CAJNOK010026218">
    <property type="protein sequence ID" value="CAF1399692.1"/>
    <property type="molecule type" value="Genomic_DNA"/>
</dbReference>
<comment type="subcellular location">
    <subcellularLocation>
        <location evidence="1">Nucleus</location>
    </subcellularLocation>
</comment>
<keyword evidence="3" id="KW-0808">Transferase</keyword>
<keyword evidence="5" id="KW-0539">Nucleus</keyword>
<evidence type="ECO:0000313" key="11">
    <source>
        <dbReference type="Proteomes" id="UP000663829"/>
    </source>
</evidence>
<dbReference type="Proteomes" id="UP000682733">
    <property type="component" value="Unassembled WGS sequence"/>
</dbReference>
<feature type="domain" description="PARP catalytic" evidence="6">
    <location>
        <begin position="32"/>
        <end position="157"/>
    </location>
</feature>
<sequence length="178" mass="19929">MGSCSTVIFPPHWTAASITESSVQLIPLSQSSQEFQDLSNFFAKSLGKPSTVVYSITRIQNVRLWHIHQQLQKIIPHGSRRLIHGTTSPLTQKLIMDHGFCRSYCPGGLIGDGVYFAMNASYSNSDPYVLKRTAHRRNCLFSDQFLLQNVLSLNNSKGTSSDAVFDADSKYNIIFVLR</sequence>
<comment type="caution">
    <text evidence="8">The sequence shown here is derived from an EMBL/GenBank/DDBJ whole genome shotgun (WGS) entry which is preliminary data.</text>
</comment>
<dbReference type="Proteomes" id="UP000681722">
    <property type="component" value="Unassembled WGS sequence"/>
</dbReference>